<evidence type="ECO:0000313" key="2">
    <source>
        <dbReference type="Proteomes" id="UP000823485"/>
    </source>
</evidence>
<evidence type="ECO:0000313" key="1">
    <source>
        <dbReference type="EMBL" id="MBM7717694.1"/>
    </source>
</evidence>
<reference evidence="1 2" key="1">
    <citation type="submission" date="2021-01" db="EMBL/GenBank/DDBJ databases">
        <title>Genomic Encyclopedia of Type Strains, Phase IV (KMG-IV): sequencing the most valuable type-strain genomes for metagenomic binning, comparative biology and taxonomic classification.</title>
        <authorList>
            <person name="Goeker M."/>
        </authorList>
    </citation>
    <scope>NUCLEOTIDE SEQUENCE [LARGE SCALE GENOMIC DNA]</scope>
    <source>
        <strain evidence="1 2">DSM 105453</strain>
    </source>
</reference>
<name>A0ABS2RES0_9BACI</name>
<gene>
    <name evidence="1" type="ORF">JOC94_004725</name>
</gene>
<dbReference type="Proteomes" id="UP000823485">
    <property type="component" value="Unassembled WGS sequence"/>
</dbReference>
<accession>A0ABS2RES0</accession>
<proteinExistence type="predicted"/>
<protein>
    <submittedName>
        <fullName evidence="1">Uncharacterized protein</fullName>
    </submittedName>
</protein>
<comment type="caution">
    <text evidence="1">The sequence shown here is derived from an EMBL/GenBank/DDBJ whole genome shotgun (WGS) entry which is preliminary data.</text>
</comment>
<keyword evidence="2" id="KW-1185">Reference proteome</keyword>
<dbReference type="EMBL" id="JAFBFH010000070">
    <property type="protein sequence ID" value="MBM7717694.1"/>
    <property type="molecule type" value="Genomic_DNA"/>
</dbReference>
<organism evidence="1 2">
    <name type="scientific">Siminovitchia thermophila</name>
    <dbReference type="NCBI Taxonomy" id="1245522"/>
    <lineage>
        <taxon>Bacteria</taxon>
        <taxon>Bacillati</taxon>
        <taxon>Bacillota</taxon>
        <taxon>Bacilli</taxon>
        <taxon>Bacillales</taxon>
        <taxon>Bacillaceae</taxon>
        <taxon>Siminovitchia</taxon>
    </lineage>
</organism>
<sequence>MIAFVGFDCLVENEELRLKLWLPPDPLGIDKQMQENKP</sequence>